<feature type="region of interest" description="Disordered" evidence="7">
    <location>
        <begin position="27"/>
        <end position="50"/>
    </location>
</feature>
<evidence type="ECO:0000256" key="4">
    <source>
        <dbReference type="ARBA" id="ARBA00023163"/>
    </source>
</evidence>
<comment type="caution">
    <text evidence="9">The sequence shown here is derived from an EMBL/GenBank/DDBJ whole genome shotgun (WGS) entry which is preliminary data.</text>
</comment>
<dbReference type="InterPro" id="IPR038933">
    <property type="entry name" value="Ovate"/>
</dbReference>
<feature type="compositionally biased region" description="Basic residues" evidence="7">
    <location>
        <begin position="86"/>
        <end position="98"/>
    </location>
</feature>
<comment type="subcellular location">
    <subcellularLocation>
        <location evidence="1 6">Nucleus</location>
    </subcellularLocation>
</comment>
<evidence type="ECO:0000313" key="9">
    <source>
        <dbReference type="EMBL" id="KAF5747670.1"/>
    </source>
</evidence>
<dbReference type="GO" id="GO:0005634">
    <property type="term" value="C:nucleus"/>
    <property type="evidence" value="ECO:0007669"/>
    <property type="project" value="UniProtKB-SubCell"/>
</dbReference>
<organism evidence="9 10">
    <name type="scientific">Tripterygium wilfordii</name>
    <name type="common">Thunder God vine</name>
    <dbReference type="NCBI Taxonomy" id="458696"/>
    <lineage>
        <taxon>Eukaryota</taxon>
        <taxon>Viridiplantae</taxon>
        <taxon>Streptophyta</taxon>
        <taxon>Embryophyta</taxon>
        <taxon>Tracheophyta</taxon>
        <taxon>Spermatophyta</taxon>
        <taxon>Magnoliopsida</taxon>
        <taxon>eudicotyledons</taxon>
        <taxon>Gunneridae</taxon>
        <taxon>Pentapetalae</taxon>
        <taxon>rosids</taxon>
        <taxon>fabids</taxon>
        <taxon>Celastrales</taxon>
        <taxon>Celastraceae</taxon>
        <taxon>Tripterygium</taxon>
    </lineage>
</organism>
<evidence type="ECO:0000256" key="1">
    <source>
        <dbReference type="ARBA" id="ARBA00004123"/>
    </source>
</evidence>
<keyword evidence="2 6" id="KW-0678">Repressor</keyword>
<dbReference type="Proteomes" id="UP000593562">
    <property type="component" value="Unassembled WGS sequence"/>
</dbReference>
<protein>
    <recommendedName>
        <fullName evidence="6">Transcription repressor</fullName>
    </recommendedName>
    <alternativeName>
        <fullName evidence="6">Ovate family protein</fullName>
    </alternativeName>
</protein>
<feature type="domain" description="OVATE" evidence="8">
    <location>
        <begin position="291"/>
        <end position="350"/>
    </location>
</feature>
<proteinExistence type="predicted"/>
<gene>
    <name evidence="9" type="ORF">HS088_TW05G00397</name>
</gene>
<dbReference type="InParanoid" id="A0A7J7DMS1"/>
<dbReference type="OrthoDB" id="1928390at2759"/>
<dbReference type="PANTHER" id="PTHR33057:SF151">
    <property type="entry name" value="TRANSCRIPTION REPRESSOR OFP1"/>
    <property type="match status" value="1"/>
</dbReference>
<dbReference type="GO" id="GO:0003677">
    <property type="term" value="F:DNA binding"/>
    <property type="evidence" value="ECO:0007669"/>
    <property type="project" value="InterPro"/>
</dbReference>
<evidence type="ECO:0000256" key="7">
    <source>
        <dbReference type="SAM" id="MobiDB-lite"/>
    </source>
</evidence>
<dbReference type="Pfam" id="PF04844">
    <property type="entry name" value="Ovate"/>
    <property type="match status" value="1"/>
</dbReference>
<evidence type="ECO:0000256" key="5">
    <source>
        <dbReference type="ARBA" id="ARBA00023242"/>
    </source>
</evidence>
<dbReference type="InterPro" id="IPR006458">
    <property type="entry name" value="Ovate_C"/>
</dbReference>
<keyword evidence="5 6" id="KW-0539">Nucleus</keyword>
<dbReference type="InterPro" id="IPR025830">
    <property type="entry name" value="DNA_bnd_dom_ovate"/>
</dbReference>
<name>A0A7J7DMS1_TRIWF</name>
<comment type="function">
    <text evidence="6">Transcriptional repressor that regulates multiple aspects of plant growth and development.</text>
</comment>
<accession>A0A7J7DMS1</accession>
<keyword evidence="3 6" id="KW-0805">Transcription regulation</keyword>
<feature type="compositionally biased region" description="Low complexity" evidence="7">
    <location>
        <begin position="107"/>
        <end position="131"/>
    </location>
</feature>
<evidence type="ECO:0000256" key="3">
    <source>
        <dbReference type="ARBA" id="ARBA00023015"/>
    </source>
</evidence>
<dbReference type="PROSITE" id="PS51754">
    <property type="entry name" value="OVATE"/>
    <property type="match status" value="1"/>
</dbReference>
<keyword evidence="10" id="KW-1185">Reference proteome</keyword>
<evidence type="ECO:0000256" key="2">
    <source>
        <dbReference type="ARBA" id="ARBA00022491"/>
    </source>
</evidence>
<dbReference type="EMBL" id="JAAARO010000005">
    <property type="protein sequence ID" value="KAF5747670.1"/>
    <property type="molecule type" value="Genomic_DNA"/>
</dbReference>
<evidence type="ECO:0000259" key="8">
    <source>
        <dbReference type="PROSITE" id="PS51754"/>
    </source>
</evidence>
<feature type="compositionally biased region" description="Polar residues" evidence="7">
    <location>
        <begin position="65"/>
        <end position="79"/>
    </location>
</feature>
<keyword evidence="4 6" id="KW-0804">Transcription</keyword>
<feature type="region of interest" description="Disordered" evidence="7">
    <location>
        <begin position="64"/>
        <end position="148"/>
    </location>
</feature>
<reference evidence="9 10" key="1">
    <citation type="journal article" date="2020" name="Nat. Commun.">
        <title>Genome of Tripterygium wilfordii and identification of cytochrome P450 involved in triptolide biosynthesis.</title>
        <authorList>
            <person name="Tu L."/>
            <person name="Su P."/>
            <person name="Zhang Z."/>
            <person name="Gao L."/>
            <person name="Wang J."/>
            <person name="Hu T."/>
            <person name="Zhou J."/>
            <person name="Zhang Y."/>
            <person name="Zhao Y."/>
            <person name="Liu Y."/>
            <person name="Song Y."/>
            <person name="Tong Y."/>
            <person name="Lu Y."/>
            <person name="Yang J."/>
            <person name="Xu C."/>
            <person name="Jia M."/>
            <person name="Peters R.J."/>
            <person name="Huang L."/>
            <person name="Gao W."/>
        </authorList>
    </citation>
    <scope>NUCLEOTIDE SEQUENCE [LARGE SCALE GENOMIC DNA]</scope>
    <source>
        <strain evidence="10">cv. XIE 37</strain>
        <tissue evidence="9">Leaf</tissue>
    </source>
</reference>
<dbReference type="PANTHER" id="PTHR33057">
    <property type="entry name" value="TRANSCRIPTION REPRESSOR OFP7-RELATED"/>
    <property type="match status" value="1"/>
</dbReference>
<dbReference type="AlphaFoldDB" id="A0A7J7DMS1"/>
<evidence type="ECO:0000256" key="6">
    <source>
        <dbReference type="RuleBase" id="RU367028"/>
    </source>
</evidence>
<dbReference type="Pfam" id="PF13724">
    <property type="entry name" value="DNA_binding_2"/>
    <property type="match status" value="1"/>
</dbReference>
<dbReference type="NCBIfam" id="TIGR01568">
    <property type="entry name" value="A_thal_3678"/>
    <property type="match status" value="1"/>
</dbReference>
<evidence type="ECO:0000313" key="10">
    <source>
        <dbReference type="Proteomes" id="UP000593562"/>
    </source>
</evidence>
<dbReference type="FunCoup" id="A0A7J7DMS1">
    <property type="interactions" value="73"/>
</dbReference>
<feature type="compositionally biased region" description="Polar residues" evidence="7">
    <location>
        <begin position="29"/>
        <end position="40"/>
    </location>
</feature>
<dbReference type="GO" id="GO:0045892">
    <property type="term" value="P:negative regulation of DNA-templated transcription"/>
    <property type="evidence" value="ECO:0007669"/>
    <property type="project" value="UniProtKB-UniRule"/>
</dbReference>
<sequence>MGNYKFRLSDMTPYAWFYKLKEMGRPRNPNASTTQQLKPNQTHHPHSCPRKSYYINRDLIPCESTFHNSPTNPKVSDTNLPDPPRKSSKQNHRRRRANRNSYSPKLASSPASAGCSSPLESSPSPLSGVSSDEPELQFSSPPVPEFRSDHVLATDKTFEDMVSWSTSFGSGKHPNPNTKAMVIDLGDKFSLTKFNNLDGFDQISNLDLPPIITRPSKLSEATAKCRKSSVSITVKEQKTSPVIRRLSATSAGMRLRINSPRLVNRKIQGRKSLSSNSSTRSRRSLSDSLAIVKSSFNPQKDFRDSMVEMIMEHNIRASKDLEELLACYLSLNSDEYHDLIIKVFKQIWFDLTDIREK</sequence>